<evidence type="ECO:0008006" key="3">
    <source>
        <dbReference type="Google" id="ProtNLM"/>
    </source>
</evidence>
<dbReference type="InterPro" id="IPR011030">
    <property type="entry name" value="Lipovitellin_superhlx_dom"/>
</dbReference>
<keyword evidence="2" id="KW-1185">Reference proteome</keyword>
<evidence type="ECO:0000313" key="1">
    <source>
        <dbReference type="EMBL" id="CAG2204552.1"/>
    </source>
</evidence>
<comment type="caution">
    <text evidence="1">The sequence shown here is derived from an EMBL/GenBank/DDBJ whole genome shotgun (WGS) entry which is preliminary data.</text>
</comment>
<reference evidence="1" key="1">
    <citation type="submission" date="2021-03" db="EMBL/GenBank/DDBJ databases">
        <authorList>
            <person name="Bekaert M."/>
        </authorList>
    </citation>
    <scope>NUCLEOTIDE SEQUENCE</scope>
</reference>
<organism evidence="1 2">
    <name type="scientific">Mytilus edulis</name>
    <name type="common">Blue mussel</name>
    <dbReference type="NCBI Taxonomy" id="6550"/>
    <lineage>
        <taxon>Eukaryota</taxon>
        <taxon>Metazoa</taxon>
        <taxon>Spiralia</taxon>
        <taxon>Lophotrochozoa</taxon>
        <taxon>Mollusca</taxon>
        <taxon>Bivalvia</taxon>
        <taxon>Autobranchia</taxon>
        <taxon>Pteriomorphia</taxon>
        <taxon>Mytilida</taxon>
        <taxon>Mytiloidea</taxon>
        <taxon>Mytilidae</taxon>
        <taxon>Mytilinae</taxon>
        <taxon>Mytilus</taxon>
    </lineage>
</organism>
<dbReference type="OrthoDB" id="6107827at2759"/>
<evidence type="ECO:0000313" key="2">
    <source>
        <dbReference type="Proteomes" id="UP000683360"/>
    </source>
</evidence>
<name>A0A8S3R9M4_MYTED</name>
<accession>A0A8S3R9M4</accession>
<sequence length="332" mass="38268">MTVSSKGELIFLTKHPVNNIDERIKRPLKSILSGSIHMSKYERKKPEVDVAGKMKEIEGNITCIKNEPTKGSPRLNECFMALVNILQVLPDKTLTFVAEHYFMKLNLRKRQSTVIMLDAYGSLTSQKSQEIVGKMIFLRTKLDPDLIVQYMIHVVGAHDPPHPIILKSMEDICFHPEKYPASLYVGILYDRVMLALGATARKLYDSGEIERAKNITSKINELVGFHDPWLYRQKRSIQTEIEEEDYDKKHVILLESLGNAAIDHSYEYIVSHINATNSPWIKRAGVHALRKYDSEMAAQEILKISYRDDSEEVRHEATLIYQAHPRYRYCNH</sequence>
<gene>
    <name evidence="1" type="ORF">MEDL_19006</name>
</gene>
<proteinExistence type="predicted"/>
<dbReference type="AlphaFoldDB" id="A0A8S3R9M4"/>
<dbReference type="EMBL" id="CAJPWZ010000965">
    <property type="protein sequence ID" value="CAG2204552.1"/>
    <property type="molecule type" value="Genomic_DNA"/>
</dbReference>
<dbReference type="Gene3D" id="1.25.10.20">
    <property type="entry name" value="Vitellinogen, superhelical"/>
    <property type="match status" value="1"/>
</dbReference>
<dbReference type="Proteomes" id="UP000683360">
    <property type="component" value="Unassembled WGS sequence"/>
</dbReference>
<protein>
    <recommendedName>
        <fullName evidence="3">Vitellogenin</fullName>
    </recommendedName>
</protein>